<comment type="caution">
    <text evidence="1">The sequence shown here is derived from an EMBL/GenBank/DDBJ whole genome shotgun (WGS) entry which is preliminary data.</text>
</comment>
<evidence type="ECO:0008006" key="3">
    <source>
        <dbReference type="Google" id="ProtNLM"/>
    </source>
</evidence>
<protein>
    <recommendedName>
        <fullName evidence="3">PKD domain-containing protein</fullName>
    </recommendedName>
</protein>
<proteinExistence type="predicted"/>
<dbReference type="Proteomes" id="UP001165367">
    <property type="component" value="Unassembled WGS sequence"/>
</dbReference>
<dbReference type="PROSITE" id="PS51257">
    <property type="entry name" value="PROKAR_LIPOPROTEIN"/>
    <property type="match status" value="1"/>
</dbReference>
<keyword evidence="2" id="KW-1185">Reference proteome</keyword>
<evidence type="ECO:0000313" key="1">
    <source>
        <dbReference type="EMBL" id="MCG2615712.1"/>
    </source>
</evidence>
<dbReference type="RefSeq" id="WP_237873776.1">
    <property type="nucleotide sequence ID" value="NZ_JAKLTR010000009.1"/>
</dbReference>
<accession>A0ABS9KTQ1</accession>
<sequence length="133" mass="15207">MKRIFVSLYTGLLFVSAGCKTKNSFLLTVDPPLKIEQVQVKLEIIYHVPLTTIFNGSLYQPVPDGYGENDWQFIYRDSLVGGTRFIKTNRNDHHDYTCRFFEENGVYKVAFRAKGIGTFSDTVELKVKAAVMK</sequence>
<name>A0ABS9KTQ1_9BACT</name>
<evidence type="ECO:0000313" key="2">
    <source>
        <dbReference type="Proteomes" id="UP001165367"/>
    </source>
</evidence>
<reference evidence="1" key="1">
    <citation type="submission" date="2022-01" db="EMBL/GenBank/DDBJ databases">
        <authorList>
            <person name="Jo J.-H."/>
            <person name="Im W.-T."/>
        </authorList>
    </citation>
    <scope>NUCLEOTIDE SEQUENCE</scope>
    <source>
        <strain evidence="1">NA20</strain>
    </source>
</reference>
<gene>
    <name evidence="1" type="ORF">LZZ85_15535</name>
</gene>
<organism evidence="1 2">
    <name type="scientific">Terrimonas ginsenosidimutans</name>
    <dbReference type="NCBI Taxonomy" id="2908004"/>
    <lineage>
        <taxon>Bacteria</taxon>
        <taxon>Pseudomonadati</taxon>
        <taxon>Bacteroidota</taxon>
        <taxon>Chitinophagia</taxon>
        <taxon>Chitinophagales</taxon>
        <taxon>Chitinophagaceae</taxon>
        <taxon>Terrimonas</taxon>
    </lineage>
</organism>
<dbReference type="EMBL" id="JAKLTR010000009">
    <property type="protein sequence ID" value="MCG2615712.1"/>
    <property type="molecule type" value="Genomic_DNA"/>
</dbReference>